<organism evidence="1 2">
    <name type="scientific">Desulfosarcina alkanivorans</name>
    <dbReference type="NCBI Taxonomy" id="571177"/>
    <lineage>
        <taxon>Bacteria</taxon>
        <taxon>Pseudomonadati</taxon>
        <taxon>Thermodesulfobacteriota</taxon>
        <taxon>Desulfobacteria</taxon>
        <taxon>Desulfobacterales</taxon>
        <taxon>Desulfosarcinaceae</taxon>
        <taxon>Desulfosarcina</taxon>
    </lineage>
</organism>
<dbReference type="Proteomes" id="UP000427906">
    <property type="component" value="Chromosome"/>
</dbReference>
<name>A0A5K7YYY4_9BACT</name>
<gene>
    <name evidence="1" type="ORF">DSCA_63210</name>
</gene>
<dbReference type="AlphaFoldDB" id="A0A5K7YYY4"/>
<keyword evidence="2" id="KW-1185">Reference proteome</keyword>
<dbReference type="KEGG" id="dalk:DSCA_63210"/>
<sequence>MKMNRHLNTILDMIEKEFRFKVKKGSRHYIEVSVGKQAQKLGYDDLEEKYRNTYAIVPLKSPQSGMKVRIDGRTFVNYAEYGSGIAVPGHLAREAGQSFKSFVPNDSMICNFT</sequence>
<protein>
    <submittedName>
        <fullName evidence="1">Uncharacterized protein</fullName>
    </submittedName>
</protein>
<proteinExistence type="predicted"/>
<accession>A0A5K7YYY4</accession>
<dbReference type="EMBL" id="AP021874">
    <property type="protein sequence ID" value="BBO72391.1"/>
    <property type="molecule type" value="Genomic_DNA"/>
</dbReference>
<evidence type="ECO:0000313" key="2">
    <source>
        <dbReference type="Proteomes" id="UP000427906"/>
    </source>
</evidence>
<reference evidence="1 2" key="1">
    <citation type="submission" date="2019-11" db="EMBL/GenBank/DDBJ databases">
        <title>Comparative genomics of hydrocarbon-degrading Desulfosarcina strains.</title>
        <authorList>
            <person name="Watanabe M."/>
            <person name="Kojima H."/>
            <person name="Fukui M."/>
        </authorList>
    </citation>
    <scope>NUCLEOTIDE SEQUENCE [LARGE SCALE GENOMIC DNA]</scope>
    <source>
        <strain evidence="1 2">PL12</strain>
    </source>
</reference>
<evidence type="ECO:0000313" key="1">
    <source>
        <dbReference type="EMBL" id="BBO72391.1"/>
    </source>
</evidence>
<dbReference type="RefSeq" id="WP_155320093.1">
    <property type="nucleotide sequence ID" value="NZ_AP021874.1"/>
</dbReference>
<dbReference type="OrthoDB" id="5422141at2"/>